<organism evidence="5 6">
    <name type="scientific">Neorhizobium lilium</name>
    <dbReference type="NCBI Taxonomy" id="2503024"/>
    <lineage>
        <taxon>Bacteria</taxon>
        <taxon>Pseudomonadati</taxon>
        <taxon>Pseudomonadota</taxon>
        <taxon>Alphaproteobacteria</taxon>
        <taxon>Hyphomicrobiales</taxon>
        <taxon>Rhizobiaceae</taxon>
        <taxon>Rhizobium/Agrobacterium group</taxon>
        <taxon>Neorhizobium</taxon>
    </lineage>
</organism>
<sequence length="265" mass="27646">MYATSYHRASSVEDAVRLRGTSDESKYLSGGMTLISTMKQRLASPSDLIDLRHIPGLKGVSVEGRRVTIGAGTPHAEVATSQAIRAVCPAICNLAGHIGDPHVRHMGTIGGSIANNDPAADYPAGLLGLGATVVTDRRSIVADDFFTGLFETALEEGEIVTAVTFEAPEKAGYAKFNNPASRFAMTGVFVAKTAGGVRVAVTGAGSDGVFRHPGFEQALQSNWSPDALVSIAVDASGMMADMHADADYRANLVKVMAKRAVLAAA</sequence>
<dbReference type="EMBL" id="SBIP01000005">
    <property type="protein sequence ID" value="RWX75195.1"/>
    <property type="molecule type" value="Genomic_DNA"/>
</dbReference>
<dbReference type="InterPro" id="IPR016166">
    <property type="entry name" value="FAD-bd_PCMH"/>
</dbReference>
<accession>A0A3S3SA77</accession>
<reference evidence="5 6" key="1">
    <citation type="submission" date="2019-01" db="EMBL/GenBank/DDBJ databases">
        <title>The draft genome of Rhizobium sp. 24NR.</title>
        <authorList>
            <person name="Liu L."/>
            <person name="Liang L."/>
            <person name="Shi S."/>
            <person name="Xu L."/>
            <person name="Wang X."/>
            <person name="Li L."/>
            <person name="Zhang X."/>
        </authorList>
    </citation>
    <scope>NUCLEOTIDE SEQUENCE [LARGE SCALE GENOMIC DNA]</scope>
    <source>
        <strain evidence="5 6">24NR</strain>
    </source>
</reference>
<dbReference type="InterPro" id="IPR036318">
    <property type="entry name" value="FAD-bd_PCMH-like_sf"/>
</dbReference>
<protein>
    <submittedName>
        <fullName evidence="5">Xanthine dehydrogenase family protein subunit M</fullName>
    </submittedName>
</protein>
<dbReference type="Pfam" id="PF00941">
    <property type="entry name" value="FAD_binding_5"/>
    <property type="match status" value="1"/>
</dbReference>
<name>A0A3S3SA77_9HYPH</name>
<dbReference type="Proteomes" id="UP000287687">
    <property type="component" value="Unassembled WGS sequence"/>
</dbReference>
<dbReference type="OrthoDB" id="9793944at2"/>
<dbReference type="SUPFAM" id="SSF55447">
    <property type="entry name" value="CO dehydrogenase flavoprotein C-terminal domain-like"/>
    <property type="match status" value="1"/>
</dbReference>
<dbReference type="PROSITE" id="PS51387">
    <property type="entry name" value="FAD_PCMH"/>
    <property type="match status" value="1"/>
</dbReference>
<dbReference type="Gene3D" id="3.30.390.50">
    <property type="entry name" value="CO dehydrogenase flavoprotein, C-terminal domain"/>
    <property type="match status" value="1"/>
</dbReference>
<evidence type="ECO:0000256" key="3">
    <source>
        <dbReference type="ARBA" id="ARBA00023002"/>
    </source>
</evidence>
<dbReference type="Gene3D" id="3.30.43.10">
    <property type="entry name" value="Uridine Diphospho-n-acetylenolpyruvylglucosamine Reductase, domain 2"/>
    <property type="match status" value="1"/>
</dbReference>
<dbReference type="InterPro" id="IPR016169">
    <property type="entry name" value="FAD-bd_PCMH_sub2"/>
</dbReference>
<comment type="caution">
    <text evidence="5">The sequence shown here is derived from an EMBL/GenBank/DDBJ whole genome shotgun (WGS) entry which is preliminary data.</text>
</comment>
<keyword evidence="2" id="KW-0274">FAD</keyword>
<evidence type="ECO:0000313" key="6">
    <source>
        <dbReference type="Proteomes" id="UP000287687"/>
    </source>
</evidence>
<dbReference type="InterPro" id="IPR016167">
    <property type="entry name" value="FAD-bd_PCMH_sub1"/>
</dbReference>
<evidence type="ECO:0000259" key="4">
    <source>
        <dbReference type="PROSITE" id="PS51387"/>
    </source>
</evidence>
<dbReference type="InterPro" id="IPR002346">
    <property type="entry name" value="Mopterin_DH_FAD-bd"/>
</dbReference>
<dbReference type="GO" id="GO:0016491">
    <property type="term" value="F:oxidoreductase activity"/>
    <property type="evidence" value="ECO:0007669"/>
    <property type="project" value="UniProtKB-KW"/>
</dbReference>
<dbReference type="SMART" id="SM01092">
    <property type="entry name" value="CO_deh_flav_C"/>
    <property type="match status" value="1"/>
</dbReference>
<dbReference type="InterPro" id="IPR036683">
    <property type="entry name" value="CO_DH_flav_C_dom_sf"/>
</dbReference>
<dbReference type="SUPFAM" id="SSF56176">
    <property type="entry name" value="FAD-binding/transporter-associated domain-like"/>
    <property type="match status" value="1"/>
</dbReference>
<dbReference type="AlphaFoldDB" id="A0A3S3SA77"/>
<dbReference type="Gene3D" id="3.30.465.10">
    <property type="match status" value="1"/>
</dbReference>
<evidence type="ECO:0000256" key="1">
    <source>
        <dbReference type="ARBA" id="ARBA00022630"/>
    </source>
</evidence>
<proteinExistence type="predicted"/>
<keyword evidence="3" id="KW-0560">Oxidoreductase</keyword>
<dbReference type="PANTHER" id="PTHR42659:SF2">
    <property type="entry name" value="XANTHINE DEHYDROGENASE SUBUNIT C-RELATED"/>
    <property type="match status" value="1"/>
</dbReference>
<gene>
    <name evidence="5" type="ORF">EPK99_22290</name>
</gene>
<dbReference type="PANTHER" id="PTHR42659">
    <property type="entry name" value="XANTHINE DEHYDROGENASE SUBUNIT C-RELATED"/>
    <property type="match status" value="1"/>
</dbReference>
<evidence type="ECO:0000256" key="2">
    <source>
        <dbReference type="ARBA" id="ARBA00022827"/>
    </source>
</evidence>
<keyword evidence="6" id="KW-1185">Reference proteome</keyword>
<evidence type="ECO:0000313" key="5">
    <source>
        <dbReference type="EMBL" id="RWX75195.1"/>
    </source>
</evidence>
<keyword evidence="1" id="KW-0285">Flavoprotein</keyword>
<dbReference type="InterPro" id="IPR051312">
    <property type="entry name" value="Diverse_Substr_Oxidored"/>
</dbReference>
<dbReference type="RefSeq" id="WP_128445294.1">
    <property type="nucleotide sequence ID" value="NZ_SBIP01000005.1"/>
</dbReference>
<dbReference type="GO" id="GO:0071949">
    <property type="term" value="F:FAD binding"/>
    <property type="evidence" value="ECO:0007669"/>
    <property type="project" value="InterPro"/>
</dbReference>
<dbReference type="InterPro" id="IPR005107">
    <property type="entry name" value="CO_DH_flav_C"/>
</dbReference>
<feature type="domain" description="FAD-binding PCMH-type" evidence="4">
    <location>
        <begin position="1"/>
        <end position="170"/>
    </location>
</feature>